<protein>
    <recommendedName>
        <fullName evidence="2">VanZ-like domain-containing protein</fullName>
    </recommendedName>
</protein>
<dbReference type="PANTHER" id="PTHR36834">
    <property type="entry name" value="MEMBRANE PROTEIN-RELATED"/>
    <property type="match status" value="1"/>
</dbReference>
<dbReference type="EMBL" id="MDER01000051">
    <property type="protein sequence ID" value="ODP27590.1"/>
    <property type="molecule type" value="Genomic_DNA"/>
</dbReference>
<comment type="caution">
    <text evidence="3">The sequence shown here is derived from an EMBL/GenBank/DDBJ whole genome shotgun (WGS) entry which is preliminary data.</text>
</comment>
<gene>
    <name evidence="3" type="ORF">PTI45_03045</name>
</gene>
<sequence length="141" mass="16566">MIRKVSFILLCIYTPLLLYWMFFGFGREYDPQAAYRYNIVPFHTITDFALMRVGGRIDQWINLFGNIAVFVPFGVCIPLLKSYTWRAFMIRFALGILIIEIVQMISKRGTFDIDDLILNSIGATIGWCLWRYISTFRQRSL</sequence>
<dbReference type="Proteomes" id="UP000094578">
    <property type="component" value="Unassembled WGS sequence"/>
</dbReference>
<feature type="domain" description="VanZ-like" evidence="2">
    <location>
        <begin position="11"/>
        <end position="132"/>
    </location>
</feature>
<keyword evidence="4" id="KW-1185">Reference proteome</keyword>
<accession>A0A1E3L3P9</accession>
<dbReference type="PANTHER" id="PTHR36834:SF1">
    <property type="entry name" value="INTEGRAL MEMBRANE PROTEIN"/>
    <property type="match status" value="1"/>
</dbReference>
<evidence type="ECO:0000313" key="4">
    <source>
        <dbReference type="Proteomes" id="UP000094578"/>
    </source>
</evidence>
<feature type="transmembrane region" description="Helical" evidence="1">
    <location>
        <begin position="87"/>
        <end position="105"/>
    </location>
</feature>
<dbReference type="InterPro" id="IPR053150">
    <property type="entry name" value="Teicoplanin_resist-assoc"/>
</dbReference>
<dbReference type="AlphaFoldDB" id="A0A1E3L3P9"/>
<organism evidence="3 4">
    <name type="scientific">Paenibacillus nuruki</name>
    <dbReference type="NCBI Taxonomy" id="1886670"/>
    <lineage>
        <taxon>Bacteria</taxon>
        <taxon>Bacillati</taxon>
        <taxon>Bacillota</taxon>
        <taxon>Bacilli</taxon>
        <taxon>Bacillales</taxon>
        <taxon>Paenibacillaceae</taxon>
        <taxon>Paenibacillus</taxon>
    </lineage>
</organism>
<keyword evidence="1" id="KW-1133">Transmembrane helix</keyword>
<dbReference type="PATRIC" id="fig|1886670.3.peg.3093"/>
<evidence type="ECO:0000313" key="3">
    <source>
        <dbReference type="EMBL" id="ODP27590.1"/>
    </source>
</evidence>
<proteinExistence type="predicted"/>
<dbReference type="RefSeq" id="WP_069328442.1">
    <property type="nucleotide sequence ID" value="NZ_MDER01000051.1"/>
</dbReference>
<feature type="transmembrane region" description="Helical" evidence="1">
    <location>
        <begin position="117"/>
        <end position="133"/>
    </location>
</feature>
<dbReference type="STRING" id="1886670.PTI45_03045"/>
<keyword evidence="1" id="KW-0472">Membrane</keyword>
<evidence type="ECO:0000256" key="1">
    <source>
        <dbReference type="SAM" id="Phobius"/>
    </source>
</evidence>
<dbReference type="InterPro" id="IPR006976">
    <property type="entry name" value="VanZ-like"/>
</dbReference>
<evidence type="ECO:0000259" key="2">
    <source>
        <dbReference type="Pfam" id="PF04892"/>
    </source>
</evidence>
<dbReference type="Pfam" id="PF04892">
    <property type="entry name" value="VanZ"/>
    <property type="match status" value="1"/>
</dbReference>
<name>A0A1E3L3P9_9BACL</name>
<keyword evidence="1" id="KW-0812">Transmembrane</keyword>
<feature type="transmembrane region" description="Helical" evidence="1">
    <location>
        <begin position="7"/>
        <end position="26"/>
    </location>
</feature>
<reference evidence="3 4" key="1">
    <citation type="submission" date="2016-08" db="EMBL/GenBank/DDBJ databases">
        <title>Genome sequencing of Paenibacillus sp. TI45-13ar, isolated from Korean traditional nuruk.</title>
        <authorList>
            <person name="Kim S.-J."/>
        </authorList>
    </citation>
    <scope>NUCLEOTIDE SEQUENCE [LARGE SCALE GENOMIC DNA]</scope>
    <source>
        <strain evidence="3 4">TI45-13ar</strain>
    </source>
</reference>
<feature type="transmembrane region" description="Helical" evidence="1">
    <location>
        <begin position="60"/>
        <end position="80"/>
    </location>
</feature>